<protein>
    <recommendedName>
        <fullName evidence="4">FAD-binding PCMH-type domain-containing protein</fullName>
    </recommendedName>
</protein>
<dbReference type="InterPro" id="IPR050432">
    <property type="entry name" value="FAD-linked_Oxidoreductases_BP"/>
</dbReference>
<organism evidence="5 6">
    <name type="scientific">Phanerochaete carnosa (strain HHB-10118-sp)</name>
    <name type="common">White-rot fungus</name>
    <name type="synonym">Peniophora carnosa</name>
    <dbReference type="NCBI Taxonomy" id="650164"/>
    <lineage>
        <taxon>Eukaryota</taxon>
        <taxon>Fungi</taxon>
        <taxon>Dikarya</taxon>
        <taxon>Basidiomycota</taxon>
        <taxon>Agaricomycotina</taxon>
        <taxon>Agaricomycetes</taxon>
        <taxon>Polyporales</taxon>
        <taxon>Phanerochaetaceae</taxon>
        <taxon>Phanerochaete</taxon>
    </lineage>
</organism>
<dbReference type="GO" id="GO:0016491">
    <property type="term" value="F:oxidoreductase activity"/>
    <property type="evidence" value="ECO:0007669"/>
    <property type="project" value="UniProtKB-KW"/>
</dbReference>
<dbReference type="Pfam" id="PF01565">
    <property type="entry name" value="FAD_binding_4"/>
    <property type="match status" value="1"/>
</dbReference>
<dbReference type="SUPFAM" id="SSF56176">
    <property type="entry name" value="FAD-binding/transporter-associated domain-like"/>
    <property type="match status" value="1"/>
</dbReference>
<dbReference type="InterPro" id="IPR012951">
    <property type="entry name" value="BBE"/>
</dbReference>
<evidence type="ECO:0000256" key="3">
    <source>
        <dbReference type="SAM" id="SignalP"/>
    </source>
</evidence>
<dbReference type="InterPro" id="IPR006094">
    <property type="entry name" value="Oxid_FAD_bind_N"/>
</dbReference>
<gene>
    <name evidence="5" type="ORF">PHACADRAFT_156227</name>
</gene>
<dbReference type="GeneID" id="18909037"/>
<dbReference type="HOGENOM" id="CLU_018354_4_4_1"/>
<dbReference type="InParanoid" id="K5WPA3"/>
<dbReference type="PANTHER" id="PTHR13878">
    <property type="entry name" value="GULONOLACTONE OXIDASE"/>
    <property type="match status" value="1"/>
</dbReference>
<dbReference type="Gene3D" id="3.30.465.10">
    <property type="match status" value="2"/>
</dbReference>
<evidence type="ECO:0000313" key="6">
    <source>
        <dbReference type="Proteomes" id="UP000008370"/>
    </source>
</evidence>
<evidence type="ECO:0000256" key="2">
    <source>
        <dbReference type="ARBA" id="ARBA00023002"/>
    </source>
</evidence>
<accession>K5WPA3</accession>
<reference evidence="5 6" key="1">
    <citation type="journal article" date="2012" name="BMC Genomics">
        <title>Comparative genomics of the white-rot fungi, Phanerochaete carnosa and P. chrysosporium, to elucidate the genetic basis of the distinct wood types they colonize.</title>
        <authorList>
            <person name="Suzuki H."/>
            <person name="MacDonald J."/>
            <person name="Syed K."/>
            <person name="Salamov A."/>
            <person name="Hori C."/>
            <person name="Aerts A."/>
            <person name="Henrissat B."/>
            <person name="Wiebenga A."/>
            <person name="vanKuyk P.A."/>
            <person name="Barry K."/>
            <person name="Lindquist E."/>
            <person name="LaButti K."/>
            <person name="Lapidus A."/>
            <person name="Lucas S."/>
            <person name="Coutinho P."/>
            <person name="Gong Y."/>
            <person name="Samejima M."/>
            <person name="Mahadevan R."/>
            <person name="Abou-Zaid M."/>
            <person name="de Vries R.P."/>
            <person name="Igarashi K."/>
            <person name="Yadav J.S."/>
            <person name="Grigoriev I.V."/>
            <person name="Master E.R."/>
        </authorList>
    </citation>
    <scope>NUCLEOTIDE SEQUENCE [LARGE SCALE GENOMIC DNA]</scope>
    <source>
        <strain evidence="5 6">HHB-10118-sp</strain>
    </source>
</reference>
<proteinExistence type="inferred from homology"/>
<sequence>MLLHNVNILCTWLGLSCGFITRFFDPSPGTSGFRPCRCLPTDKCWPSDAVFAALESQLSEKLLAPLPPAKACYSSLESEACKEAQRLWLDGWWRANQSGATQNSNFATYVSPDGDIEACYLNTTLGHPCRWGSTPIIGVDTRSVEDIQFAVNFAAAHNLRVIIKNTGHDYLGRSTARGAFLIWTHHLKNTTFHYRFRPTGAPEYVAYYNVITLGSGVQWQEAYNAAFVHGRSIVGGITPGGTVGAAGGWLQGGGHGILAPLSGLGVDNAVEISIVTSGGKYLVVNAYHHSDLFWALRGGGGGTWGVVVSVTYQTYPSVPILSGLFSASIIASPSNASATPSPTLGKLFTELVRVTTAWADSGWSGYTEMFSIGPGHHTIRLVHIAPATAGWAAVPVMERFYSFARQLAANSSVEDGGALHVDLAAITPFPSFGVWERMLFHGETEMLGANVEIGSRLLPRNLLVNNQTEVADTVLGLDHAFVGFFIVAGGAVSKIDPSTTGLNPAWREALIHVVFGSGWPEGASVDAINEVRAKIKKGEAAFRTLTPQGGAYFNEASLYEADSKYEFFGSHYDKLRAIKRIYDPIDLFVVPGGVGSEEWDADLYCRI</sequence>
<dbReference type="Proteomes" id="UP000008370">
    <property type="component" value="Unassembled WGS sequence"/>
</dbReference>
<dbReference type="EMBL" id="JH930468">
    <property type="protein sequence ID" value="EKM61059.1"/>
    <property type="molecule type" value="Genomic_DNA"/>
</dbReference>
<dbReference type="GO" id="GO:0071949">
    <property type="term" value="F:FAD binding"/>
    <property type="evidence" value="ECO:0007669"/>
    <property type="project" value="InterPro"/>
</dbReference>
<name>K5WPA3_PHACS</name>
<dbReference type="RefSeq" id="XP_007390493.1">
    <property type="nucleotide sequence ID" value="XM_007390431.1"/>
</dbReference>
<dbReference type="InterPro" id="IPR036318">
    <property type="entry name" value="FAD-bd_PCMH-like_sf"/>
</dbReference>
<dbReference type="PROSITE" id="PS51387">
    <property type="entry name" value="FAD_PCMH"/>
    <property type="match status" value="1"/>
</dbReference>
<evidence type="ECO:0000313" key="5">
    <source>
        <dbReference type="EMBL" id="EKM61059.1"/>
    </source>
</evidence>
<dbReference type="InterPro" id="IPR016169">
    <property type="entry name" value="FAD-bd_PCMH_sub2"/>
</dbReference>
<dbReference type="KEGG" id="pco:PHACADRAFT_156227"/>
<feature type="chain" id="PRO_5003885739" description="FAD-binding PCMH-type domain-containing protein" evidence="3">
    <location>
        <begin position="19"/>
        <end position="607"/>
    </location>
</feature>
<keyword evidence="6" id="KW-1185">Reference proteome</keyword>
<dbReference type="AlphaFoldDB" id="K5WPA3"/>
<dbReference type="Gene3D" id="3.40.462.20">
    <property type="match status" value="1"/>
</dbReference>
<evidence type="ECO:0000259" key="4">
    <source>
        <dbReference type="PROSITE" id="PS51387"/>
    </source>
</evidence>
<evidence type="ECO:0000256" key="1">
    <source>
        <dbReference type="ARBA" id="ARBA00005466"/>
    </source>
</evidence>
<dbReference type="PANTHER" id="PTHR13878:SF91">
    <property type="entry name" value="FAD BINDING DOMAIN PROTEIN (AFU_ORTHOLOGUE AFUA_6G12070)-RELATED"/>
    <property type="match status" value="1"/>
</dbReference>
<keyword evidence="2" id="KW-0560">Oxidoreductase</keyword>
<dbReference type="Pfam" id="PF08031">
    <property type="entry name" value="BBE"/>
    <property type="match status" value="1"/>
</dbReference>
<feature type="domain" description="FAD-binding PCMH-type" evidence="4">
    <location>
        <begin position="131"/>
        <end position="317"/>
    </location>
</feature>
<feature type="signal peptide" evidence="3">
    <location>
        <begin position="1"/>
        <end position="18"/>
    </location>
</feature>
<dbReference type="OrthoDB" id="9983560at2759"/>
<comment type="similarity">
    <text evidence="1">Belongs to the oxygen-dependent FAD-linked oxidoreductase family.</text>
</comment>
<dbReference type="InterPro" id="IPR016166">
    <property type="entry name" value="FAD-bd_PCMH"/>
</dbReference>
<keyword evidence="3" id="KW-0732">Signal</keyword>